<evidence type="ECO:0000256" key="1">
    <source>
        <dbReference type="SAM" id="MobiDB-lite"/>
    </source>
</evidence>
<keyword evidence="2" id="KW-0812">Transmembrane</keyword>
<comment type="caution">
    <text evidence="5">The sequence shown here is derived from an EMBL/GenBank/DDBJ whole genome shotgun (WGS) entry which is preliminary data.</text>
</comment>
<keyword evidence="2" id="KW-0472">Membrane</keyword>
<feature type="region of interest" description="Disordered" evidence="1">
    <location>
        <begin position="234"/>
        <end position="282"/>
    </location>
</feature>
<dbReference type="InterPro" id="IPR007331">
    <property type="entry name" value="Htaa"/>
</dbReference>
<evidence type="ECO:0000259" key="4">
    <source>
        <dbReference type="Pfam" id="PF04213"/>
    </source>
</evidence>
<protein>
    <recommendedName>
        <fullName evidence="4">Htaa domain-containing protein</fullName>
    </recommendedName>
</protein>
<name>A0ABU1SAN7_9MICO</name>
<organism evidence="5 6">
    <name type="scientific">Microbacterium resistens</name>
    <dbReference type="NCBI Taxonomy" id="156977"/>
    <lineage>
        <taxon>Bacteria</taxon>
        <taxon>Bacillati</taxon>
        <taxon>Actinomycetota</taxon>
        <taxon>Actinomycetes</taxon>
        <taxon>Micrococcales</taxon>
        <taxon>Microbacteriaceae</taxon>
        <taxon>Microbacterium</taxon>
    </lineage>
</organism>
<evidence type="ECO:0000256" key="2">
    <source>
        <dbReference type="SAM" id="Phobius"/>
    </source>
</evidence>
<feature type="compositionally biased region" description="Low complexity" evidence="1">
    <location>
        <begin position="327"/>
        <end position="345"/>
    </location>
</feature>
<dbReference type="RefSeq" id="WP_310018616.1">
    <property type="nucleotide sequence ID" value="NZ_JAVDUM010000004.1"/>
</dbReference>
<dbReference type="EMBL" id="JAVDUM010000004">
    <property type="protein sequence ID" value="MDR6866629.1"/>
    <property type="molecule type" value="Genomic_DNA"/>
</dbReference>
<feature type="transmembrane region" description="Helical" evidence="2">
    <location>
        <begin position="289"/>
        <end position="311"/>
    </location>
</feature>
<feature type="compositionally biased region" description="Pro residues" evidence="1">
    <location>
        <begin position="243"/>
        <end position="259"/>
    </location>
</feature>
<feature type="region of interest" description="Disordered" evidence="1">
    <location>
        <begin position="315"/>
        <end position="358"/>
    </location>
</feature>
<evidence type="ECO:0000313" key="5">
    <source>
        <dbReference type="EMBL" id="MDR6866629.1"/>
    </source>
</evidence>
<feature type="region of interest" description="Disordered" evidence="1">
    <location>
        <begin position="37"/>
        <end position="63"/>
    </location>
</feature>
<dbReference type="Pfam" id="PF04213">
    <property type="entry name" value="HtaA"/>
    <property type="match status" value="1"/>
</dbReference>
<feature type="compositionally biased region" description="Low complexity" evidence="1">
    <location>
        <begin position="260"/>
        <end position="281"/>
    </location>
</feature>
<dbReference type="Proteomes" id="UP001259347">
    <property type="component" value="Unassembled WGS sequence"/>
</dbReference>
<feature type="signal peptide" evidence="3">
    <location>
        <begin position="1"/>
        <end position="33"/>
    </location>
</feature>
<sequence length="358" mass="34728">MQLRAPRRTIPLTLGVLGAFALAAAAAPMTATATTAPTVQAPTASTSSVAAQAPGDRPRAAIGGGCTVTGGTLTWGFKESFRSYISGTIANGSWEASAGATYATPDFTWSGATGRIDPQRGEGQVAFTGLVRFSGHGGLLDTTIANPVLSITPQGVTLLLDTSGVSMDDALAGKTDAVAHAAVPFAALAVDPAAIVVDGTSAALAAVPATVTPEGFAAFGSYEAGTSLDPVSASLTLDCTTPEPSPTPSPESSPEPSPEPTATSGAGAVTAAPAASSATDDGAGGAPGWVPWTIAGAVLAGLAGVGAVLMIRRRGAAGETHDEEAPGDAAGNATDGGADGASDAGPELPQDGSGGPRP</sequence>
<keyword evidence="2" id="KW-1133">Transmembrane helix</keyword>
<feature type="domain" description="Htaa" evidence="4">
    <location>
        <begin position="70"/>
        <end position="233"/>
    </location>
</feature>
<evidence type="ECO:0000313" key="6">
    <source>
        <dbReference type="Proteomes" id="UP001259347"/>
    </source>
</evidence>
<feature type="compositionally biased region" description="Low complexity" evidence="1">
    <location>
        <begin position="37"/>
        <end position="53"/>
    </location>
</feature>
<gene>
    <name evidence="5" type="ORF">J2Y69_001222</name>
</gene>
<evidence type="ECO:0000256" key="3">
    <source>
        <dbReference type="SAM" id="SignalP"/>
    </source>
</evidence>
<accession>A0ABU1SAN7</accession>
<feature type="chain" id="PRO_5045410228" description="Htaa domain-containing protein" evidence="3">
    <location>
        <begin position="34"/>
        <end position="358"/>
    </location>
</feature>
<reference evidence="5 6" key="1">
    <citation type="submission" date="2023-07" db="EMBL/GenBank/DDBJ databases">
        <title>Sorghum-associated microbial communities from plants grown in Nebraska, USA.</title>
        <authorList>
            <person name="Schachtman D."/>
        </authorList>
    </citation>
    <scope>NUCLEOTIDE SEQUENCE [LARGE SCALE GENOMIC DNA]</scope>
    <source>
        <strain evidence="5 6">2980</strain>
    </source>
</reference>
<proteinExistence type="predicted"/>
<keyword evidence="6" id="KW-1185">Reference proteome</keyword>
<keyword evidence="3" id="KW-0732">Signal</keyword>